<reference evidence="1" key="1">
    <citation type="submission" date="2011-10" db="EMBL/GenBank/DDBJ databases">
        <title>Provirophages and transpovirons: unique mobilome of giant viruses.</title>
        <authorList>
            <person name="Desnues C."/>
            <person name="LaScola B."/>
            <person name="Yutin N."/>
            <person name="Fournous G."/>
            <person name="Koonin E."/>
            <person name="Raoult D."/>
        </authorList>
    </citation>
    <scope>NUCLEOTIDE SEQUENCE</scope>
    <source>
        <strain evidence="1">Mv13-mv</strain>
    </source>
</reference>
<gene>
    <name evidence="1" type="ORF">mv_R496</name>
</gene>
<protein>
    <submittedName>
        <fullName evidence="1">Uncharacterized protein</fullName>
    </submittedName>
</protein>
<evidence type="ECO:0000313" key="1">
    <source>
        <dbReference type="EMBL" id="AEX62701.1"/>
    </source>
</evidence>
<sequence length="34" mass="4157">MSVSKEYYGFPYCQYPCTYYDKLLYYSSKTTCFL</sequence>
<accession>H2EE78</accession>
<proteinExistence type="predicted"/>
<name>H2EE78_9VIRU</name>
<organism evidence="1">
    <name type="scientific">Moumouvirus sp. 'Monve'</name>
    <dbReference type="NCBI Taxonomy" id="1128131"/>
    <lineage>
        <taxon>Viruses</taxon>
        <taxon>Varidnaviria</taxon>
        <taxon>Bamfordvirae</taxon>
        <taxon>Nucleocytoviricota</taxon>
        <taxon>Megaviricetes</taxon>
        <taxon>Imitervirales</taxon>
        <taxon>Mimiviridae</taxon>
        <taxon>Megamimivirinae</taxon>
        <taxon>Moumouvirus</taxon>
    </lineage>
</organism>
<dbReference type="EMBL" id="JN885998">
    <property type="protein sequence ID" value="AEX62701.1"/>
    <property type="molecule type" value="Genomic_DNA"/>
</dbReference>